<evidence type="ECO:0000313" key="10">
    <source>
        <dbReference type="EMBL" id="EKD02546.1"/>
    </source>
</evidence>
<evidence type="ECO:0000256" key="5">
    <source>
        <dbReference type="ARBA" id="ARBA00022989"/>
    </source>
</evidence>
<dbReference type="GO" id="GO:0012505">
    <property type="term" value="C:endomembrane system"/>
    <property type="evidence" value="ECO:0007669"/>
    <property type="project" value="UniProtKB-SubCell"/>
</dbReference>
<keyword evidence="11" id="KW-1185">Reference proteome</keyword>
<dbReference type="Proteomes" id="UP000006757">
    <property type="component" value="Unassembled WGS sequence"/>
</dbReference>
<organism evidence="10 11">
    <name type="scientific">Trichosporon asahii var. asahii (strain CBS 8904)</name>
    <name type="common">Yeast</name>
    <dbReference type="NCBI Taxonomy" id="1220162"/>
    <lineage>
        <taxon>Eukaryota</taxon>
        <taxon>Fungi</taxon>
        <taxon>Dikarya</taxon>
        <taxon>Basidiomycota</taxon>
        <taxon>Agaricomycotina</taxon>
        <taxon>Tremellomycetes</taxon>
        <taxon>Trichosporonales</taxon>
        <taxon>Trichosporonaceae</taxon>
        <taxon>Trichosporon</taxon>
    </lineage>
</organism>
<keyword evidence="6" id="KW-0472">Membrane</keyword>
<comment type="subcellular location">
    <subcellularLocation>
        <location evidence="1">Endomembrane system</location>
        <topology evidence="1">Multi-pass membrane protein</topology>
    </subcellularLocation>
    <subcellularLocation>
        <location evidence="7">Vacuole membrane</location>
        <topology evidence="7">Multi-pass membrane protein</topology>
    </subcellularLocation>
</comment>
<keyword evidence="9" id="KW-0732">Signal</keyword>
<feature type="chain" id="PRO_5003852011" description="Protein BTN" evidence="9">
    <location>
        <begin position="18"/>
        <end position="247"/>
    </location>
</feature>
<keyword evidence="3" id="KW-0812">Transmembrane</keyword>
<evidence type="ECO:0000256" key="3">
    <source>
        <dbReference type="ARBA" id="ARBA00022692"/>
    </source>
</evidence>
<dbReference type="GO" id="GO:0006865">
    <property type="term" value="P:amino acid transport"/>
    <property type="evidence" value="ECO:0007669"/>
    <property type="project" value="UniProtKB-KW"/>
</dbReference>
<sequence length="247" mass="27704">MKLTVQVLPLFFPVTYLYLLPAWESFQSVEYSRLGADDAEAAEVMFDEDEPDIRDTSTKPLNDVYLTPAEKWALFRPLVLRYMAPLFFVYVEEYLINSGVAPTLVFPMPTSGPWSLLFKKPRDYYPFWSLTYIRVHLALIAVDGSSSDPEEARSFIFSTPEYTPPHPEPSSGVDRAITAVFLLTCLEGLCGGSAYVTTFYHVGHEGDDAEDPESGPEEQKRKMEKEFRIGATGAADSTGELDEGKNN</sequence>
<feature type="compositionally biased region" description="Acidic residues" evidence="8">
    <location>
        <begin position="207"/>
        <end position="216"/>
    </location>
</feature>
<evidence type="ECO:0000256" key="7">
    <source>
        <dbReference type="RuleBase" id="RU361113"/>
    </source>
</evidence>
<dbReference type="STRING" id="1220162.K1VPJ2"/>
<comment type="similarity">
    <text evidence="7">Belongs to the battenin family.</text>
</comment>
<dbReference type="PANTHER" id="PTHR10981">
    <property type="entry name" value="BATTENIN"/>
    <property type="match status" value="1"/>
</dbReference>
<accession>K1VPJ2</accession>
<evidence type="ECO:0000256" key="2">
    <source>
        <dbReference type="ARBA" id="ARBA00022448"/>
    </source>
</evidence>
<feature type="compositionally biased region" description="Basic and acidic residues" evidence="8">
    <location>
        <begin position="217"/>
        <end position="228"/>
    </location>
</feature>
<evidence type="ECO:0000256" key="9">
    <source>
        <dbReference type="SAM" id="SignalP"/>
    </source>
</evidence>
<dbReference type="InParanoid" id="K1VPJ2"/>
<keyword evidence="2" id="KW-0813">Transport</keyword>
<dbReference type="PANTHER" id="PTHR10981:SF0">
    <property type="entry name" value="BATTENIN"/>
    <property type="match status" value="1"/>
</dbReference>
<gene>
    <name evidence="10" type="ORF">A1Q2_03142</name>
</gene>
<name>K1VPJ2_TRIAC</name>
<evidence type="ECO:0000256" key="1">
    <source>
        <dbReference type="ARBA" id="ARBA00004127"/>
    </source>
</evidence>
<evidence type="ECO:0000313" key="11">
    <source>
        <dbReference type="Proteomes" id="UP000006757"/>
    </source>
</evidence>
<dbReference type="HOGENOM" id="CLU_029663_3_0_1"/>
<evidence type="ECO:0000256" key="8">
    <source>
        <dbReference type="SAM" id="MobiDB-lite"/>
    </source>
</evidence>
<reference evidence="10 11" key="1">
    <citation type="journal article" date="2012" name="Eukaryot. Cell">
        <title>Genome sequence of the Trichosporon asahii environmental strain CBS 8904.</title>
        <authorList>
            <person name="Yang R.Y."/>
            <person name="Li H.T."/>
            <person name="Zhu H."/>
            <person name="Zhou G.P."/>
            <person name="Wang M."/>
            <person name="Wang L."/>
        </authorList>
    </citation>
    <scope>NUCLEOTIDE SEQUENCE [LARGE SCALE GENOMIC DNA]</scope>
    <source>
        <strain evidence="10 11">CBS 8904</strain>
    </source>
</reference>
<feature type="region of interest" description="Disordered" evidence="8">
    <location>
        <begin position="206"/>
        <end position="247"/>
    </location>
</feature>
<dbReference type="eggNOG" id="KOG3880">
    <property type="taxonomic scope" value="Eukaryota"/>
</dbReference>
<dbReference type="AlphaFoldDB" id="K1VPJ2"/>
<dbReference type="OrthoDB" id="5965864at2759"/>
<dbReference type="GO" id="GO:0005774">
    <property type="term" value="C:vacuolar membrane"/>
    <property type="evidence" value="ECO:0007669"/>
    <property type="project" value="UniProtKB-SubCell"/>
</dbReference>
<dbReference type="GO" id="GO:0051453">
    <property type="term" value="P:regulation of intracellular pH"/>
    <property type="evidence" value="ECO:0007669"/>
    <property type="project" value="TreeGrafter"/>
</dbReference>
<dbReference type="FunCoup" id="K1VPJ2">
    <property type="interactions" value="83"/>
</dbReference>
<keyword evidence="7" id="KW-0926">Vacuole</keyword>
<dbReference type="InterPro" id="IPR003492">
    <property type="entry name" value="Battenin_disease_Cln3"/>
</dbReference>
<dbReference type="Pfam" id="PF02487">
    <property type="entry name" value="CLN3"/>
    <property type="match status" value="2"/>
</dbReference>
<comment type="caution">
    <text evidence="10">The sequence shown here is derived from an EMBL/GenBank/DDBJ whole genome shotgun (WGS) entry which is preliminary data.</text>
</comment>
<protein>
    <recommendedName>
        <fullName evidence="7">Protein BTN</fullName>
    </recommendedName>
</protein>
<dbReference type="PRINTS" id="PR01315">
    <property type="entry name" value="BATTENIN"/>
</dbReference>
<keyword evidence="5" id="KW-1133">Transmembrane helix</keyword>
<evidence type="ECO:0000256" key="6">
    <source>
        <dbReference type="ARBA" id="ARBA00023136"/>
    </source>
</evidence>
<keyword evidence="4" id="KW-0029">Amino-acid transport</keyword>
<feature type="signal peptide" evidence="9">
    <location>
        <begin position="1"/>
        <end position="17"/>
    </location>
</feature>
<proteinExistence type="inferred from homology"/>
<dbReference type="EMBL" id="AMBO01000280">
    <property type="protein sequence ID" value="EKD02546.1"/>
    <property type="molecule type" value="Genomic_DNA"/>
</dbReference>
<evidence type="ECO:0000256" key="4">
    <source>
        <dbReference type="ARBA" id="ARBA00022970"/>
    </source>
</evidence>